<dbReference type="Proteomes" id="UP000016935">
    <property type="component" value="Unassembled WGS sequence"/>
</dbReference>
<proteinExistence type="predicted"/>
<keyword evidence="2" id="KW-1185">Reference proteome</keyword>
<evidence type="ECO:0000313" key="2">
    <source>
        <dbReference type="Proteomes" id="UP000016935"/>
    </source>
</evidence>
<reference evidence="1 2" key="1">
    <citation type="journal article" date="2012" name="PLoS Pathog.">
        <title>Diverse lifestyles and strategies of plant pathogenesis encoded in the genomes of eighteen Dothideomycetes fungi.</title>
        <authorList>
            <person name="Ohm R.A."/>
            <person name="Feau N."/>
            <person name="Henrissat B."/>
            <person name="Schoch C.L."/>
            <person name="Horwitz B.A."/>
            <person name="Barry K.W."/>
            <person name="Condon B.J."/>
            <person name="Copeland A.C."/>
            <person name="Dhillon B."/>
            <person name="Glaser F."/>
            <person name="Hesse C.N."/>
            <person name="Kosti I."/>
            <person name="LaButti K."/>
            <person name="Lindquist E.A."/>
            <person name="Lucas S."/>
            <person name="Salamov A.A."/>
            <person name="Bradshaw R.E."/>
            <person name="Ciuffetti L."/>
            <person name="Hamelin R.C."/>
            <person name="Kema G.H.J."/>
            <person name="Lawrence C."/>
            <person name="Scott J.A."/>
            <person name="Spatafora J.W."/>
            <person name="Turgeon B.G."/>
            <person name="de Wit P.J.G.M."/>
            <person name="Zhong S."/>
            <person name="Goodwin S.B."/>
            <person name="Grigoriev I.V."/>
        </authorList>
    </citation>
    <scope>NUCLEOTIDE SEQUENCE [LARGE SCALE GENOMIC DNA]</scope>
    <source>
        <strain evidence="2">28A</strain>
    </source>
</reference>
<dbReference type="AlphaFoldDB" id="R0KVM4"/>
<sequence>MPGAIYCAVAISLPTCARPRYTKYLLLRLAKASPRKRNPISLLRGVRARPRHLGFLVRLLPAAVCLCLPSWP</sequence>
<protein>
    <submittedName>
        <fullName evidence="1">Uncharacterized protein</fullName>
    </submittedName>
</protein>
<gene>
    <name evidence="1" type="ORF">SETTUDRAFT_152854</name>
</gene>
<dbReference type="RefSeq" id="XP_008020868.1">
    <property type="nucleotide sequence ID" value="XM_008022677.1"/>
</dbReference>
<dbReference type="EMBL" id="KB908481">
    <property type="protein sequence ID" value="EOA91812.1"/>
    <property type="molecule type" value="Genomic_DNA"/>
</dbReference>
<dbReference type="GeneID" id="19397235"/>
<accession>R0KVM4</accession>
<evidence type="ECO:0000313" key="1">
    <source>
        <dbReference type="EMBL" id="EOA91812.1"/>
    </source>
</evidence>
<organism evidence="1 2">
    <name type="scientific">Exserohilum turcicum (strain 28A)</name>
    <name type="common">Northern leaf blight fungus</name>
    <name type="synonym">Setosphaeria turcica</name>
    <dbReference type="NCBI Taxonomy" id="671987"/>
    <lineage>
        <taxon>Eukaryota</taxon>
        <taxon>Fungi</taxon>
        <taxon>Dikarya</taxon>
        <taxon>Ascomycota</taxon>
        <taxon>Pezizomycotina</taxon>
        <taxon>Dothideomycetes</taxon>
        <taxon>Pleosporomycetidae</taxon>
        <taxon>Pleosporales</taxon>
        <taxon>Pleosporineae</taxon>
        <taxon>Pleosporaceae</taxon>
        <taxon>Exserohilum</taxon>
    </lineage>
</organism>
<name>R0KVM4_EXST2</name>
<reference evidence="1 2" key="2">
    <citation type="journal article" date="2013" name="PLoS Genet.">
        <title>Comparative genome structure, secondary metabolite, and effector coding capacity across Cochliobolus pathogens.</title>
        <authorList>
            <person name="Condon B.J."/>
            <person name="Leng Y."/>
            <person name="Wu D."/>
            <person name="Bushley K.E."/>
            <person name="Ohm R.A."/>
            <person name="Otillar R."/>
            <person name="Martin J."/>
            <person name="Schackwitz W."/>
            <person name="Grimwood J."/>
            <person name="MohdZainudin N."/>
            <person name="Xue C."/>
            <person name="Wang R."/>
            <person name="Manning V.A."/>
            <person name="Dhillon B."/>
            <person name="Tu Z.J."/>
            <person name="Steffenson B.J."/>
            <person name="Salamov A."/>
            <person name="Sun H."/>
            <person name="Lowry S."/>
            <person name="LaButti K."/>
            <person name="Han J."/>
            <person name="Copeland A."/>
            <person name="Lindquist E."/>
            <person name="Barry K."/>
            <person name="Schmutz J."/>
            <person name="Baker S.E."/>
            <person name="Ciuffetti L.M."/>
            <person name="Grigoriev I.V."/>
            <person name="Zhong S."/>
            <person name="Turgeon B.G."/>
        </authorList>
    </citation>
    <scope>NUCLEOTIDE SEQUENCE [LARGE SCALE GENOMIC DNA]</scope>
    <source>
        <strain evidence="2">28A</strain>
    </source>
</reference>
<dbReference type="HOGENOM" id="CLU_2723810_0_0_1"/>